<evidence type="ECO:0000313" key="2">
    <source>
        <dbReference type="EMBL" id="GBP67811.1"/>
    </source>
</evidence>
<feature type="region of interest" description="Disordered" evidence="1">
    <location>
        <begin position="34"/>
        <end position="54"/>
    </location>
</feature>
<accession>A0A4C1XV83</accession>
<proteinExistence type="predicted"/>
<dbReference type="AlphaFoldDB" id="A0A4C1XV83"/>
<evidence type="ECO:0000256" key="1">
    <source>
        <dbReference type="SAM" id="MobiDB-lite"/>
    </source>
</evidence>
<protein>
    <submittedName>
        <fullName evidence="2">Uncharacterized protein</fullName>
    </submittedName>
</protein>
<name>A0A4C1XV83_EUMVA</name>
<reference evidence="2 3" key="1">
    <citation type="journal article" date="2019" name="Commun. Biol.">
        <title>The bagworm genome reveals a unique fibroin gene that provides high tensile strength.</title>
        <authorList>
            <person name="Kono N."/>
            <person name="Nakamura H."/>
            <person name="Ohtoshi R."/>
            <person name="Tomita M."/>
            <person name="Numata K."/>
            <person name="Arakawa K."/>
        </authorList>
    </citation>
    <scope>NUCLEOTIDE SEQUENCE [LARGE SCALE GENOMIC DNA]</scope>
</reference>
<sequence>MAPADAYHDGAAVAQLHHIRENCVTRCHAMGRTGGPLSHDSGHGNDGVRGTKSPRFRSLATLPNDLTWQHAMQAL</sequence>
<gene>
    <name evidence="2" type="ORF">EVAR_53807_1</name>
</gene>
<evidence type="ECO:0000313" key="3">
    <source>
        <dbReference type="Proteomes" id="UP000299102"/>
    </source>
</evidence>
<dbReference type="EMBL" id="BGZK01000992">
    <property type="protein sequence ID" value="GBP67811.1"/>
    <property type="molecule type" value="Genomic_DNA"/>
</dbReference>
<dbReference type="Proteomes" id="UP000299102">
    <property type="component" value="Unassembled WGS sequence"/>
</dbReference>
<comment type="caution">
    <text evidence="2">The sequence shown here is derived from an EMBL/GenBank/DDBJ whole genome shotgun (WGS) entry which is preliminary data.</text>
</comment>
<organism evidence="2 3">
    <name type="scientific">Eumeta variegata</name>
    <name type="common">Bagworm moth</name>
    <name type="synonym">Eumeta japonica</name>
    <dbReference type="NCBI Taxonomy" id="151549"/>
    <lineage>
        <taxon>Eukaryota</taxon>
        <taxon>Metazoa</taxon>
        <taxon>Ecdysozoa</taxon>
        <taxon>Arthropoda</taxon>
        <taxon>Hexapoda</taxon>
        <taxon>Insecta</taxon>
        <taxon>Pterygota</taxon>
        <taxon>Neoptera</taxon>
        <taxon>Endopterygota</taxon>
        <taxon>Lepidoptera</taxon>
        <taxon>Glossata</taxon>
        <taxon>Ditrysia</taxon>
        <taxon>Tineoidea</taxon>
        <taxon>Psychidae</taxon>
        <taxon>Oiketicinae</taxon>
        <taxon>Eumeta</taxon>
    </lineage>
</organism>
<keyword evidence="3" id="KW-1185">Reference proteome</keyword>